<dbReference type="SMART" id="SM00248">
    <property type="entry name" value="ANK"/>
    <property type="match status" value="6"/>
</dbReference>
<evidence type="ECO:0000256" key="2">
    <source>
        <dbReference type="ARBA" id="ARBA00023043"/>
    </source>
</evidence>
<dbReference type="OrthoDB" id="5406014at2759"/>
<proteinExistence type="predicted"/>
<feature type="repeat" description="ANK" evidence="3">
    <location>
        <begin position="674"/>
        <end position="702"/>
    </location>
</feature>
<name>A0A6H5I645_9HYME</name>
<sequence>MTRSADGLKRVNYKLTRTRVTRPKVQKTPKNIEASDDITDQSTEKEKGEHGAVVPMTDAQSTAVEIADLQNAAEIESCKESNAEGDDVLADEIQDVEARNEDLQTAAEIESDSGKDENDCEPAHNTLTHGDFTTEKMIFECKDQLFMRKDNYVVFVSSDGQPCDEGARQLQKYNMLPKFVDGNPGEIGLLLRHALAHINGGKWRSAYYKEVTRDECERMHATGSYTYQDLVINDIPRNGSITPPPHIRRNKWRIRQMHCRIQVCRRIRNISRRRSAGIHKDRYAKLHSESRHGSGQTATGIRRIMHCLKQALRQPRRKRGLLVDSRDGEAARRKCNQYQGPNLLHDNRNQVPRPQGTPAPGTPSGQPVQTAPRPCARSIHHRTALADTKGISISRGLSKNVKWEIEAERHEFLHKLDAVINNWTGQLPNLQDFFQKEVINWLLMESVTGAEHSARETPVNHHETIVVLLLQRGADLCRAGEKGLTPVHLVCENDYDDAFLEVFFDVCVEKRLQLPVNAVDRKGYLPLDHALLTRNKTLMELLLIHGASSNKRNKDGDAALHTICKYFVDDDEDGDFLQAFFDINDKICNAVWVDAENTKGDTPLYLALMKNNKSAVALLLRRGADPNWRDESGFSPLHTFGINNYDDAELLKLFFDVSKEVDRPVQVDVRGGKKGWTPFQWAVVSFLPDVIDVLLDQGADLSSLVFPSKNIFVARFRSISEMHERERIQFKLLLASRIVAVVERLEKRGYEFDRSNTLDIMSLFAEYGLFEKSTDLEENWYDDEEFLSKSKEIMVNPSLSLHDLIRLRPEEVAKQLKHENYIELAISNKLSDLPEGHREICARHLCEKLSRGFFWPWALDAFYELKRYRLPVPCCEMIIAKLKNEDLYNICLAALTIGESS</sequence>
<feature type="repeat" description="ANK" evidence="3">
    <location>
        <begin position="522"/>
        <end position="554"/>
    </location>
</feature>
<evidence type="ECO:0000256" key="3">
    <source>
        <dbReference type="PROSITE-ProRule" id="PRU00023"/>
    </source>
</evidence>
<keyword evidence="1" id="KW-0677">Repeat</keyword>
<dbReference type="PANTHER" id="PTHR24178">
    <property type="entry name" value="MOLTING PROTEIN MLT-4"/>
    <property type="match status" value="1"/>
</dbReference>
<dbReference type="EMBL" id="CADCXV010000691">
    <property type="protein sequence ID" value="CAB0032858.1"/>
    <property type="molecule type" value="Genomic_DNA"/>
</dbReference>
<dbReference type="Pfam" id="PF12796">
    <property type="entry name" value="Ank_2"/>
    <property type="match status" value="1"/>
</dbReference>
<dbReference type="PANTHER" id="PTHR24178:SF41">
    <property type="entry name" value="ANKYRIN-2 ISOFORM X1"/>
    <property type="match status" value="1"/>
</dbReference>
<feature type="region of interest" description="Disordered" evidence="4">
    <location>
        <begin position="107"/>
        <end position="127"/>
    </location>
</feature>
<evidence type="ECO:0000313" key="5">
    <source>
        <dbReference type="EMBL" id="CAB0032858.1"/>
    </source>
</evidence>
<feature type="region of interest" description="Disordered" evidence="4">
    <location>
        <begin position="17"/>
        <end position="60"/>
    </location>
</feature>
<keyword evidence="6" id="KW-1185">Reference proteome</keyword>
<organism evidence="5 6">
    <name type="scientific">Trichogramma brassicae</name>
    <dbReference type="NCBI Taxonomy" id="86971"/>
    <lineage>
        <taxon>Eukaryota</taxon>
        <taxon>Metazoa</taxon>
        <taxon>Ecdysozoa</taxon>
        <taxon>Arthropoda</taxon>
        <taxon>Hexapoda</taxon>
        <taxon>Insecta</taxon>
        <taxon>Pterygota</taxon>
        <taxon>Neoptera</taxon>
        <taxon>Endopterygota</taxon>
        <taxon>Hymenoptera</taxon>
        <taxon>Apocrita</taxon>
        <taxon>Proctotrupomorpha</taxon>
        <taxon>Chalcidoidea</taxon>
        <taxon>Trichogrammatidae</taxon>
        <taxon>Trichogramma</taxon>
    </lineage>
</organism>
<dbReference type="PROSITE" id="PS50297">
    <property type="entry name" value="ANK_REP_REGION"/>
    <property type="match status" value="2"/>
</dbReference>
<feature type="repeat" description="ANK" evidence="3">
    <location>
        <begin position="599"/>
        <end position="631"/>
    </location>
</feature>
<gene>
    <name evidence="5" type="ORF">TBRA_LOCUS4783</name>
</gene>
<evidence type="ECO:0000256" key="1">
    <source>
        <dbReference type="ARBA" id="ARBA00022737"/>
    </source>
</evidence>
<keyword evidence="2 3" id="KW-0040">ANK repeat</keyword>
<reference evidence="5 6" key="1">
    <citation type="submission" date="2020-02" db="EMBL/GenBank/DDBJ databases">
        <authorList>
            <person name="Ferguson B K."/>
        </authorList>
    </citation>
    <scope>NUCLEOTIDE SEQUENCE [LARGE SCALE GENOMIC DNA]</scope>
</reference>
<dbReference type="InterPro" id="IPR036770">
    <property type="entry name" value="Ankyrin_rpt-contain_sf"/>
</dbReference>
<evidence type="ECO:0000313" key="6">
    <source>
        <dbReference type="Proteomes" id="UP000479190"/>
    </source>
</evidence>
<dbReference type="AlphaFoldDB" id="A0A6H5I645"/>
<feature type="region of interest" description="Disordered" evidence="4">
    <location>
        <begin position="315"/>
        <end position="375"/>
    </location>
</feature>
<dbReference type="Gene3D" id="1.25.40.20">
    <property type="entry name" value="Ankyrin repeat-containing domain"/>
    <property type="match status" value="2"/>
</dbReference>
<protein>
    <submittedName>
        <fullName evidence="5">Uncharacterized protein</fullName>
    </submittedName>
</protein>
<feature type="compositionally biased region" description="Basic residues" evidence="4">
    <location>
        <begin position="17"/>
        <end position="27"/>
    </location>
</feature>
<dbReference type="PROSITE" id="PS50088">
    <property type="entry name" value="ANK_REPEAT"/>
    <property type="match status" value="3"/>
</dbReference>
<dbReference type="InterPro" id="IPR002110">
    <property type="entry name" value="Ankyrin_rpt"/>
</dbReference>
<evidence type="ECO:0000256" key="4">
    <source>
        <dbReference type="SAM" id="MobiDB-lite"/>
    </source>
</evidence>
<accession>A0A6H5I645</accession>
<dbReference type="Proteomes" id="UP000479190">
    <property type="component" value="Unassembled WGS sequence"/>
</dbReference>
<dbReference type="SUPFAM" id="SSF48403">
    <property type="entry name" value="Ankyrin repeat"/>
    <property type="match status" value="1"/>
</dbReference>